<feature type="compositionally biased region" description="Polar residues" evidence="10">
    <location>
        <begin position="2119"/>
        <end position="2129"/>
    </location>
</feature>
<dbReference type="Gene3D" id="3.30.40.10">
    <property type="entry name" value="Zinc/RING finger domain, C3HC4 (zinc finger)"/>
    <property type="match status" value="1"/>
</dbReference>
<dbReference type="GO" id="GO:0045944">
    <property type="term" value="P:positive regulation of transcription by RNA polymerase II"/>
    <property type="evidence" value="ECO:0007669"/>
    <property type="project" value="TreeGrafter"/>
</dbReference>
<feature type="region of interest" description="Disordered" evidence="10">
    <location>
        <begin position="1419"/>
        <end position="1441"/>
    </location>
</feature>
<dbReference type="InterPro" id="IPR011011">
    <property type="entry name" value="Znf_FYVE_PHD"/>
</dbReference>
<reference evidence="13" key="3">
    <citation type="submission" date="2022-06" db="UniProtKB">
        <authorList>
            <consortium name="EnsemblMetazoa"/>
        </authorList>
    </citation>
    <scope>IDENTIFICATION</scope>
</reference>
<keyword evidence="4 9" id="KW-0863">Zinc-finger</keyword>
<feature type="compositionally biased region" description="Basic residues" evidence="10">
    <location>
        <begin position="675"/>
        <end position="685"/>
    </location>
</feature>
<keyword evidence="12" id="KW-0489">Methyltransferase</keyword>
<dbReference type="GO" id="GO:0003713">
    <property type="term" value="F:transcription coactivator activity"/>
    <property type="evidence" value="ECO:0007669"/>
    <property type="project" value="TreeGrafter"/>
</dbReference>
<dbReference type="EMBL" id="WVUK01000059">
    <property type="protein sequence ID" value="KAF7491462.1"/>
    <property type="molecule type" value="Genomic_DNA"/>
</dbReference>
<dbReference type="OrthoDB" id="6516936at2759"/>
<feature type="compositionally biased region" description="Polar residues" evidence="10">
    <location>
        <begin position="2064"/>
        <end position="2084"/>
    </location>
</feature>
<feature type="compositionally biased region" description="Pro residues" evidence="10">
    <location>
        <begin position="1302"/>
        <end position="1315"/>
    </location>
</feature>
<feature type="compositionally biased region" description="Basic residues" evidence="10">
    <location>
        <begin position="2005"/>
        <end position="2016"/>
    </location>
</feature>
<feature type="region of interest" description="Disordered" evidence="10">
    <location>
        <begin position="648"/>
        <end position="687"/>
    </location>
</feature>
<dbReference type="EnsemblMetazoa" id="SSS_2186s_mrna">
    <property type="protein sequence ID" value="KAF7491462.1"/>
    <property type="gene ID" value="SSS_2186"/>
</dbReference>
<gene>
    <name evidence="12" type="ORF">SSS_2186</name>
</gene>
<evidence type="ECO:0000313" key="12">
    <source>
        <dbReference type="EMBL" id="KAF7491462.1"/>
    </source>
</evidence>
<feature type="compositionally biased region" description="Polar residues" evidence="10">
    <location>
        <begin position="1419"/>
        <end position="1433"/>
    </location>
</feature>
<keyword evidence="3" id="KW-0677">Repeat</keyword>
<feature type="compositionally biased region" description="Low complexity" evidence="10">
    <location>
        <begin position="1290"/>
        <end position="1301"/>
    </location>
</feature>
<feature type="region of interest" description="Disordered" evidence="10">
    <location>
        <begin position="2005"/>
        <end position="2027"/>
    </location>
</feature>
<dbReference type="GO" id="GO:0008270">
    <property type="term" value="F:zinc ion binding"/>
    <property type="evidence" value="ECO:0007669"/>
    <property type="project" value="UniProtKB-KW"/>
</dbReference>
<keyword evidence="6" id="KW-0805">Transcription regulation</keyword>
<keyword evidence="7" id="KW-0804">Transcription</keyword>
<feature type="region of interest" description="Disordered" evidence="10">
    <location>
        <begin position="1525"/>
        <end position="1547"/>
    </location>
</feature>
<feature type="compositionally biased region" description="Polar residues" evidence="10">
    <location>
        <begin position="1038"/>
        <end position="1052"/>
    </location>
</feature>
<keyword evidence="12" id="KW-0808">Transferase</keyword>
<dbReference type="PANTHER" id="PTHR45888">
    <property type="entry name" value="HL01030P-RELATED"/>
    <property type="match status" value="1"/>
</dbReference>
<dbReference type="Pfam" id="PF00628">
    <property type="entry name" value="PHD"/>
    <property type="match status" value="2"/>
</dbReference>
<dbReference type="SMART" id="SM00249">
    <property type="entry name" value="PHD"/>
    <property type="match status" value="3"/>
</dbReference>
<feature type="domain" description="PHD-type" evidence="11">
    <location>
        <begin position="353"/>
        <end position="406"/>
    </location>
</feature>
<feature type="compositionally biased region" description="Acidic residues" evidence="10">
    <location>
        <begin position="1"/>
        <end position="13"/>
    </location>
</feature>
<feature type="compositionally biased region" description="Low complexity" evidence="10">
    <location>
        <begin position="2271"/>
        <end position="2283"/>
    </location>
</feature>
<feature type="region of interest" description="Disordered" evidence="10">
    <location>
        <begin position="1069"/>
        <end position="1150"/>
    </location>
</feature>
<dbReference type="InterPro" id="IPR001965">
    <property type="entry name" value="Znf_PHD"/>
</dbReference>
<feature type="compositionally biased region" description="Polar residues" evidence="10">
    <location>
        <begin position="140"/>
        <end position="160"/>
    </location>
</feature>
<feature type="domain" description="PHD-type" evidence="11">
    <location>
        <begin position="433"/>
        <end position="488"/>
    </location>
</feature>
<feature type="compositionally biased region" description="Basic and acidic residues" evidence="10">
    <location>
        <begin position="662"/>
        <end position="674"/>
    </location>
</feature>
<evidence type="ECO:0000256" key="8">
    <source>
        <dbReference type="ARBA" id="ARBA00023242"/>
    </source>
</evidence>
<feature type="region of interest" description="Disordered" evidence="10">
    <location>
        <begin position="1015"/>
        <end position="1057"/>
    </location>
</feature>
<dbReference type="GO" id="GO:0032259">
    <property type="term" value="P:methylation"/>
    <property type="evidence" value="ECO:0007669"/>
    <property type="project" value="UniProtKB-KW"/>
</dbReference>
<dbReference type="Gene3D" id="2.60.120.650">
    <property type="entry name" value="Cupin"/>
    <property type="match status" value="1"/>
</dbReference>
<dbReference type="SUPFAM" id="SSF57903">
    <property type="entry name" value="FYVE/PHD zinc finger"/>
    <property type="match status" value="3"/>
</dbReference>
<feature type="compositionally biased region" description="Polar residues" evidence="10">
    <location>
        <begin position="1123"/>
        <end position="1140"/>
    </location>
</feature>
<dbReference type="PANTHER" id="PTHR45888:SF6">
    <property type="entry name" value="HL01030P-RELATED"/>
    <property type="match status" value="1"/>
</dbReference>
<feature type="region of interest" description="Disordered" evidence="10">
    <location>
        <begin position="1286"/>
        <end position="1378"/>
    </location>
</feature>
<dbReference type="Proteomes" id="UP000070412">
    <property type="component" value="Unassembled WGS sequence"/>
</dbReference>
<organism evidence="12">
    <name type="scientific">Sarcoptes scabiei</name>
    <name type="common">Itch mite</name>
    <name type="synonym">Acarus scabiei</name>
    <dbReference type="NCBI Taxonomy" id="52283"/>
    <lineage>
        <taxon>Eukaryota</taxon>
        <taxon>Metazoa</taxon>
        <taxon>Ecdysozoa</taxon>
        <taxon>Arthropoda</taxon>
        <taxon>Chelicerata</taxon>
        <taxon>Arachnida</taxon>
        <taxon>Acari</taxon>
        <taxon>Acariformes</taxon>
        <taxon>Sarcoptiformes</taxon>
        <taxon>Astigmata</taxon>
        <taxon>Psoroptidia</taxon>
        <taxon>Sarcoptoidea</taxon>
        <taxon>Sarcoptidae</taxon>
        <taxon>Sarcoptinae</taxon>
        <taxon>Sarcoptes</taxon>
    </lineage>
</organism>
<evidence type="ECO:0000256" key="6">
    <source>
        <dbReference type="ARBA" id="ARBA00023015"/>
    </source>
</evidence>
<feature type="compositionally biased region" description="Polar residues" evidence="10">
    <location>
        <begin position="1324"/>
        <end position="1378"/>
    </location>
</feature>
<evidence type="ECO:0000256" key="2">
    <source>
        <dbReference type="ARBA" id="ARBA00022723"/>
    </source>
</evidence>
<feature type="region of interest" description="Disordered" evidence="10">
    <location>
        <begin position="2051"/>
        <end position="2140"/>
    </location>
</feature>
<dbReference type="PROSITE" id="PS50016">
    <property type="entry name" value="ZF_PHD_2"/>
    <property type="match status" value="2"/>
</dbReference>
<keyword evidence="2" id="KW-0479">Metal-binding</keyword>
<evidence type="ECO:0000256" key="7">
    <source>
        <dbReference type="ARBA" id="ARBA00023163"/>
    </source>
</evidence>
<dbReference type="InterPro" id="IPR019787">
    <property type="entry name" value="Znf_PHD-finger"/>
</dbReference>
<feature type="compositionally biased region" description="Low complexity" evidence="10">
    <location>
        <begin position="1537"/>
        <end position="1547"/>
    </location>
</feature>
<feature type="region of interest" description="Disordered" evidence="10">
    <location>
        <begin position="581"/>
        <end position="629"/>
    </location>
</feature>
<keyword evidence="8" id="KW-0539">Nucleus</keyword>
<feature type="compositionally biased region" description="Acidic residues" evidence="10">
    <location>
        <begin position="38"/>
        <end position="63"/>
    </location>
</feature>
<dbReference type="FunFam" id="1.10.30.10:FF:000009">
    <property type="entry name" value="Histone-lysine N-methyltransferase"/>
    <property type="match status" value="1"/>
</dbReference>
<feature type="region of interest" description="Disordered" evidence="10">
    <location>
        <begin position="1228"/>
        <end position="1262"/>
    </location>
</feature>
<dbReference type="CDD" id="cd15512">
    <property type="entry name" value="PHD4_KMT2C_like"/>
    <property type="match status" value="1"/>
</dbReference>
<dbReference type="GO" id="GO:0042800">
    <property type="term" value="F:histone H3K4 methyltransferase activity"/>
    <property type="evidence" value="ECO:0007669"/>
    <property type="project" value="TreeGrafter"/>
</dbReference>
<feature type="region of interest" description="Disordered" evidence="10">
    <location>
        <begin position="2271"/>
        <end position="2306"/>
    </location>
</feature>
<keyword evidence="14" id="KW-1185">Reference proteome</keyword>
<dbReference type="CDD" id="cd15513">
    <property type="entry name" value="PHD5_KMT2C_like"/>
    <property type="match status" value="1"/>
</dbReference>
<dbReference type="InterPro" id="IPR036910">
    <property type="entry name" value="HMG_box_dom_sf"/>
</dbReference>
<feature type="compositionally biased region" description="Low complexity" evidence="10">
    <location>
        <begin position="1874"/>
        <end position="1897"/>
    </location>
</feature>
<proteinExistence type="predicted"/>
<reference evidence="12" key="2">
    <citation type="submission" date="2020-01" db="EMBL/GenBank/DDBJ databases">
        <authorList>
            <person name="Korhonen P.K.K."/>
            <person name="Guangxu M.G."/>
            <person name="Wang T.W."/>
            <person name="Stroehlein A.J.S."/>
            <person name="Young N.D."/>
            <person name="Ang C.-S.A."/>
            <person name="Fernando D.W.F."/>
            <person name="Lu H.L."/>
            <person name="Taylor S.T."/>
            <person name="Ehtesham M.E.M."/>
            <person name="Najaraj S.H.N."/>
            <person name="Harsha G.H.G."/>
            <person name="Madugundu A.M."/>
            <person name="Renuse S.R."/>
            <person name="Holt D.H."/>
            <person name="Pandey A.P."/>
            <person name="Papenfuss A.P."/>
            <person name="Gasser R.B.G."/>
            <person name="Fischer K.F."/>
        </authorList>
    </citation>
    <scope>NUCLEOTIDE SEQUENCE</scope>
    <source>
        <strain evidence="12">SSS_KF_BRIS2020</strain>
    </source>
</reference>
<name>A0A834R6U1_SARSC</name>
<evidence type="ECO:0000256" key="1">
    <source>
        <dbReference type="ARBA" id="ARBA00004123"/>
    </source>
</evidence>
<keyword evidence="5" id="KW-0862">Zinc</keyword>
<evidence type="ECO:0000256" key="9">
    <source>
        <dbReference type="PROSITE-ProRule" id="PRU00146"/>
    </source>
</evidence>
<evidence type="ECO:0000256" key="10">
    <source>
        <dbReference type="SAM" id="MobiDB-lite"/>
    </source>
</evidence>
<feature type="region of interest" description="Disordered" evidence="10">
    <location>
        <begin position="1"/>
        <end position="168"/>
    </location>
</feature>
<dbReference type="InterPro" id="IPR013083">
    <property type="entry name" value="Znf_RING/FYVE/PHD"/>
</dbReference>
<dbReference type="GO" id="GO:0044666">
    <property type="term" value="C:MLL3/4 complex"/>
    <property type="evidence" value="ECO:0007669"/>
    <property type="project" value="TreeGrafter"/>
</dbReference>
<feature type="compositionally biased region" description="Low complexity" evidence="10">
    <location>
        <begin position="2102"/>
        <end position="2118"/>
    </location>
</feature>
<sequence>MEDSNDIEYDNAADNESLIRNNSPSDDENLLNDPNYDLCEEESFDNDLHDDDDYDDEDFETYSEIDLPSSPLGSPNPKSDFFAGVKDQNQNSRHDFIQYQDEEASKRKRSSGRLRKDGKLPMHAKNLFPGRPRIKRRKLASNTLLNFSENPSSKSPSNDFQESRTSDEKSITLIDSSTVRTIKNEIAENYVNAQSIIGSNTGDSEEIKSESSEIKNGKILSAKKKINHPGKIKGKLGGRRSKTMEYRKKRSTKGKFKNYSLVSMNTFLPVVSSNLNNTNENEKTDDSASENKLILCSSKDAYVLNQDVCVMCGTFGRNEESKLISCVQCGQCYHPFCAGIKIANAMLEKGWRCLECTVCEGCGKPTDESRLLLCDDCDISYHIYCLDPPLEEVPQGTWKCKWCVICVKCQSKSPGYRSQWEDNYTLCGPCASQKKCLMCKSDYLESDLIIKCLQCECWLHSKCDSIENENECEIASSIGYNCPKCRPNNEPPVHVQARQNGTLRSIFSKKRAEELSDPILIKKNSNLKEINETSSDSIEMASHNGINQNNNCNGANKSLSKYHCVDGIYLSDAGLTMFKSQQLEQPKKSRVKRKNLKDDQDSKDDSLNKDIEDNVESESSKQTDDEKKKRFRRLDKLGIGGFTNKQRNRLSIAKEEEESIQDYERSNTPDNPEKPKRKRKSKKKNHLLEQYPVHLQEAFFGRSLLDKVLSNNPNDRIVEYEEKEEDENQNLIEKDKIIDLNPEIAQNIKMKNDELNFLDGSLDDYSMTPDDAFVDMLFSDESRTDAVLGFTVNDKQDVETKMVMDEILDSGFNFEELNDDTGLPQMDCKDVEDLFGIMTNNPLSSESNPLQQNEPKIHYSTSVNNHSNVSTDCVDPTIQTKPNIDPLNLPMIAVKSDLSDPTTPVTPDPMADVSQQFGNCNANPMFKIPPNLDQRNQVENANQQNQAGIFNLPINEQDSESSSQNQKNFLKWEAEEALGHFATISSVLYANVNHPNLRKEFPVLADRVKQIHKIWRQTPTDQRQPYLQRARDNRAAQKKNQNDQLNKINSNKNKLDNIDNKQWKQELSSSNLNSLNGPSNIESSQSNESLGYQMSSEFSQSQPTNNAKHFQASHPVSLHPGQSMAQSSPNQMLMQSQQTPHPQPMSPAIHSPRMRPFNENYVQTNPQHNHQMIRSTALPLSHQGSFSPSSPSLNQIHQMTPTNSDCYQDSCSTPQRSPSIDIYAQTNSPYMTQPRTPFSPSHRQSGIHSNPDPYSSMSNSQSNMVDTMNIDVYKSQHHLMKSQVSESNFMQSMSSSSSLPSTPQPPQSPQLPIPSPMSDIYARSPSTPRQISNSSLRQQVSSQFDDNYNPIQNQSPDLCSSSNPNAYSPQHIQKNPNPYNVNDCFNNSDDKVQIRPNMITNVPNRPNIPMRRSMPSEAYLTSTHQQVSANENYSKLDESDPHSKQHLRNLLQVQQIRRPEPQSIMPLDNQGQVNRQNWPENNNFRQPLSPAFNRNRMAVSTTGNPMYQMDNQQPQQRILLHRAPNDSQYRPNHSQHRPQQAPQQQRFPVRFSSQQPIRQNHLPIQQHQRLMHVQHMQTQSQSRPMNIQQSTPVSQMNVMVQLSPNNQNIQFLRHQQMRHNDEINSNIKIGSETKPMSANEIVSNASENVVEDQLPVELGDDDELLQLGNDFNILEYADPELDGKNVVGIQDKNSIFDELEDNMLNEKIKDNSQRNEIKSEMPINRNQDQMPYQHHHQMQPQQQTQSVYGVSQSMVSYANVSNDSAINAMNIQNKSAMEIRQNPQSNTIRPMNQIQTDQQQYLQTISNQECFMSDDDFERLKNDYLNDSSESQQMISTSGVHQQSSMSSYNVSQQRISPVPQGCAMMSPQGQCNQQSNVSSPSQSQQMFHQQQHCQYSNNPQHPSNQISSYPSRMPLRTPINHSQPSGMPRHMQPSVYHQQGNRIMLQQQSNSNVQMSSHQGMVMRPTMTANMSPMTPMSDCNESFDLLQRQKVLETEIAKFRKAKKSLNAKQRQCRKNQNELNENDANELNRVSQEIAVLQKQLDQIRKRVRQTNVLPDKRKSGSNVNLPHSPSTQTSPRSVNSPKAVLSASGPGTPLAICPSTPQSPSLTSPSPSSLMQNSPMSNLHSPASLMPQSPMPHSADHGVIPMRPQIVQEDNNPFSDVYLQKEKKQTSMYSSQHPSQTIHQIPKQTIYGSNYDDSQIMPMSHQQPSQQIPYYGHGQPSNNHNNSYSLAQMRSQMQFNDTASYRFQNVSQQQQQGSNMNPHFMATQQTSAQQPMSQQISYQTHQQIRRPPPPPYPNAEFN</sequence>
<feature type="compositionally biased region" description="Pro residues" evidence="10">
    <location>
        <begin position="2294"/>
        <end position="2306"/>
    </location>
</feature>
<accession>A0A834R6U1</accession>
<reference evidence="14" key="1">
    <citation type="journal article" date="2020" name="PLoS Negl. Trop. Dis.">
        <title>High-quality nuclear genome for Sarcoptes scabiei-A critical resource for a neglected parasite.</title>
        <authorList>
            <person name="Korhonen P.K."/>
            <person name="Gasser R.B."/>
            <person name="Ma G."/>
            <person name="Wang T."/>
            <person name="Stroehlein A.J."/>
            <person name="Young N.D."/>
            <person name="Ang C.S."/>
            <person name="Fernando D.D."/>
            <person name="Lu H.C."/>
            <person name="Taylor S."/>
            <person name="Reynolds S.L."/>
            <person name="Mofiz E."/>
            <person name="Najaraj S.H."/>
            <person name="Gowda H."/>
            <person name="Madugundu A."/>
            <person name="Renuse S."/>
            <person name="Holt D."/>
            <person name="Pandey A."/>
            <person name="Papenfuss A.T."/>
            <person name="Fischer K."/>
        </authorList>
    </citation>
    <scope>NUCLEOTIDE SEQUENCE [LARGE SCALE GENOMIC DNA]</scope>
</reference>
<evidence type="ECO:0000313" key="13">
    <source>
        <dbReference type="EnsemblMetazoa" id="KAF7491462.1"/>
    </source>
</evidence>
<feature type="region of interest" description="Disordered" evidence="10">
    <location>
        <begin position="1867"/>
        <end position="1907"/>
    </location>
</feature>
<evidence type="ECO:0000313" key="14">
    <source>
        <dbReference type="Proteomes" id="UP000070412"/>
    </source>
</evidence>
<evidence type="ECO:0000259" key="11">
    <source>
        <dbReference type="PROSITE" id="PS50016"/>
    </source>
</evidence>
<evidence type="ECO:0000256" key="5">
    <source>
        <dbReference type="ARBA" id="ARBA00022833"/>
    </source>
</evidence>
<feature type="compositionally biased region" description="Polar residues" evidence="10">
    <location>
        <begin position="1898"/>
        <end position="1907"/>
    </location>
</feature>
<protein>
    <submittedName>
        <fullName evidence="12">Histone-lysine N-methyltransferase 2C</fullName>
    </submittedName>
</protein>
<feature type="compositionally biased region" description="Basic and acidic residues" evidence="10">
    <location>
        <begin position="596"/>
        <end position="628"/>
    </location>
</feature>
<dbReference type="Gene3D" id="1.10.30.10">
    <property type="entry name" value="High mobility group box domain"/>
    <property type="match status" value="1"/>
</dbReference>
<evidence type="ECO:0000256" key="3">
    <source>
        <dbReference type="ARBA" id="ARBA00022737"/>
    </source>
</evidence>
<comment type="subcellular location">
    <subcellularLocation>
        <location evidence="1">Nucleus</location>
    </subcellularLocation>
</comment>
<evidence type="ECO:0000256" key="4">
    <source>
        <dbReference type="ARBA" id="ARBA00022771"/>
    </source>
</evidence>
<feature type="compositionally biased region" description="Polar residues" evidence="10">
    <location>
        <begin position="1077"/>
        <end position="1108"/>
    </location>
</feature>